<dbReference type="EMBL" id="BMGJ01000011">
    <property type="protein sequence ID" value="GGD70325.1"/>
    <property type="molecule type" value="Genomic_DNA"/>
</dbReference>
<evidence type="ECO:0000256" key="2">
    <source>
        <dbReference type="ARBA" id="ARBA00022729"/>
    </source>
</evidence>
<keyword evidence="6" id="KW-1185">Reference proteome</keyword>
<organism evidence="5 6">
    <name type="scientific">Lacimicrobium alkaliphilum</name>
    <dbReference type="NCBI Taxonomy" id="1526571"/>
    <lineage>
        <taxon>Bacteria</taxon>
        <taxon>Pseudomonadati</taxon>
        <taxon>Pseudomonadota</taxon>
        <taxon>Gammaproteobacteria</taxon>
        <taxon>Alteromonadales</taxon>
        <taxon>Alteromonadaceae</taxon>
        <taxon>Lacimicrobium</taxon>
    </lineage>
</organism>
<dbReference type="Pfam" id="PF00497">
    <property type="entry name" value="SBP_bac_3"/>
    <property type="match status" value="1"/>
</dbReference>
<reference evidence="6" key="1">
    <citation type="journal article" date="2019" name="Int. J. Syst. Evol. Microbiol.">
        <title>The Global Catalogue of Microorganisms (GCM) 10K type strain sequencing project: providing services to taxonomists for standard genome sequencing and annotation.</title>
        <authorList>
            <consortium name="The Broad Institute Genomics Platform"/>
            <consortium name="The Broad Institute Genome Sequencing Center for Infectious Disease"/>
            <person name="Wu L."/>
            <person name="Ma J."/>
        </authorList>
    </citation>
    <scope>NUCLEOTIDE SEQUENCE [LARGE SCALE GENOMIC DNA]</scope>
    <source>
        <strain evidence="6">CGMCC 1.12923</strain>
    </source>
</reference>
<sequence>MYRFSKLLWIVLAFPAFSAQGKSLVLAVGWNKPPYIVAAENAGYELDLVRLVLRQMGHELDPVYVPFGRSADLLLRGRVDLALTMNERLGIPSGQLSDVYIHYQNVAISLKSNDVDIKDVSGLRGHSIVAFQNASLLLGKEFSAVVDKSRGYVELPEQLNQVRMLLDNRTDIAVMDVNIFRYLASSLVEDPLSMVDIHRVFAASEYRLGFHDPSLVKPFNQALKSFMQSERHTELRQKYRFLSPE</sequence>
<evidence type="ECO:0000313" key="6">
    <source>
        <dbReference type="Proteomes" id="UP000614272"/>
    </source>
</evidence>
<dbReference type="PANTHER" id="PTHR35936">
    <property type="entry name" value="MEMBRANE-BOUND LYTIC MUREIN TRANSGLYCOSYLASE F"/>
    <property type="match status" value="1"/>
</dbReference>
<comment type="caution">
    <text evidence="5">The sequence shown here is derived from an EMBL/GenBank/DDBJ whole genome shotgun (WGS) entry which is preliminary data.</text>
</comment>
<evidence type="ECO:0000259" key="4">
    <source>
        <dbReference type="SMART" id="SM00062"/>
    </source>
</evidence>
<dbReference type="Proteomes" id="UP000614272">
    <property type="component" value="Unassembled WGS sequence"/>
</dbReference>
<evidence type="ECO:0000313" key="5">
    <source>
        <dbReference type="EMBL" id="GGD70325.1"/>
    </source>
</evidence>
<dbReference type="PANTHER" id="PTHR35936:SF19">
    <property type="entry name" value="AMINO-ACID-BINDING PROTEIN YXEM-RELATED"/>
    <property type="match status" value="1"/>
</dbReference>
<feature type="signal peptide" evidence="3">
    <location>
        <begin position="1"/>
        <end position="18"/>
    </location>
</feature>
<comment type="similarity">
    <text evidence="1">Belongs to the bacterial solute-binding protein 3 family.</text>
</comment>
<accession>A0ABQ1RJV9</accession>
<dbReference type="InterPro" id="IPR001638">
    <property type="entry name" value="Solute-binding_3/MltF_N"/>
</dbReference>
<dbReference type="SMART" id="SM00062">
    <property type="entry name" value="PBPb"/>
    <property type="match status" value="1"/>
</dbReference>
<dbReference type="Gene3D" id="3.40.190.10">
    <property type="entry name" value="Periplasmic binding protein-like II"/>
    <property type="match status" value="2"/>
</dbReference>
<evidence type="ECO:0000256" key="3">
    <source>
        <dbReference type="SAM" id="SignalP"/>
    </source>
</evidence>
<dbReference type="RefSeq" id="WP_180237206.1">
    <property type="nucleotide sequence ID" value="NZ_BMGJ01000011.1"/>
</dbReference>
<name>A0ABQ1RJV9_9ALTE</name>
<gene>
    <name evidence="5" type="ORF">GCM10011357_26760</name>
</gene>
<feature type="domain" description="Solute-binding protein family 3/N-terminal" evidence="4">
    <location>
        <begin position="25"/>
        <end position="243"/>
    </location>
</feature>
<proteinExistence type="inferred from homology"/>
<protein>
    <recommendedName>
        <fullName evidence="4">Solute-binding protein family 3/N-terminal domain-containing protein</fullName>
    </recommendedName>
</protein>
<feature type="chain" id="PRO_5047128085" description="Solute-binding protein family 3/N-terminal domain-containing protein" evidence="3">
    <location>
        <begin position="19"/>
        <end position="245"/>
    </location>
</feature>
<keyword evidence="2 3" id="KW-0732">Signal</keyword>
<dbReference type="SUPFAM" id="SSF53850">
    <property type="entry name" value="Periplasmic binding protein-like II"/>
    <property type="match status" value="1"/>
</dbReference>
<evidence type="ECO:0000256" key="1">
    <source>
        <dbReference type="ARBA" id="ARBA00010333"/>
    </source>
</evidence>